<dbReference type="Pfam" id="PF13469">
    <property type="entry name" value="Sulfotransfer_3"/>
    <property type="match status" value="1"/>
</dbReference>
<dbReference type="PANTHER" id="PTHR12788:SF10">
    <property type="entry name" value="PROTEIN-TYROSINE SULFOTRANSFERASE"/>
    <property type="match status" value="1"/>
</dbReference>
<organism evidence="2 3">
    <name type="scientific">Roseiconus nitratireducens</name>
    <dbReference type="NCBI Taxonomy" id="2605748"/>
    <lineage>
        <taxon>Bacteria</taxon>
        <taxon>Pseudomonadati</taxon>
        <taxon>Planctomycetota</taxon>
        <taxon>Planctomycetia</taxon>
        <taxon>Pirellulales</taxon>
        <taxon>Pirellulaceae</taxon>
        <taxon>Roseiconus</taxon>
    </lineage>
</organism>
<proteinExistence type="predicted"/>
<dbReference type="RefSeq" id="WP_150075142.1">
    <property type="nucleotide sequence ID" value="NZ_VWOX01000002.1"/>
</dbReference>
<dbReference type="PANTHER" id="PTHR12788">
    <property type="entry name" value="PROTEIN-TYROSINE SULFOTRANSFERASE 2"/>
    <property type="match status" value="1"/>
</dbReference>
<reference evidence="2 3" key="1">
    <citation type="submission" date="2019-08" db="EMBL/GenBank/DDBJ databases">
        <authorList>
            <person name="Dhanesh K."/>
            <person name="Kumar G."/>
            <person name="Sasikala C."/>
            <person name="Venkata Ramana C."/>
        </authorList>
    </citation>
    <scope>NUCLEOTIDE SEQUENCE [LARGE SCALE GENOMIC DNA]</scope>
    <source>
        <strain evidence="2 3">JC645</strain>
    </source>
</reference>
<dbReference type="EMBL" id="VWOX01000002">
    <property type="protein sequence ID" value="KAA5546135.1"/>
    <property type="molecule type" value="Genomic_DNA"/>
</dbReference>
<evidence type="ECO:0000313" key="2">
    <source>
        <dbReference type="EMBL" id="KAA5546135.1"/>
    </source>
</evidence>
<protein>
    <submittedName>
        <fullName evidence="2">Sulfotransferase</fullName>
    </submittedName>
</protein>
<accession>A0A5M6DLB0</accession>
<dbReference type="SUPFAM" id="SSF52540">
    <property type="entry name" value="P-loop containing nucleoside triphosphate hydrolases"/>
    <property type="match status" value="1"/>
</dbReference>
<evidence type="ECO:0000256" key="1">
    <source>
        <dbReference type="ARBA" id="ARBA00022679"/>
    </source>
</evidence>
<evidence type="ECO:0000313" key="3">
    <source>
        <dbReference type="Proteomes" id="UP000324479"/>
    </source>
</evidence>
<name>A0A5M6DLB0_9BACT</name>
<keyword evidence="1 2" id="KW-0808">Transferase</keyword>
<keyword evidence="3" id="KW-1185">Reference proteome</keyword>
<dbReference type="InterPro" id="IPR027417">
    <property type="entry name" value="P-loop_NTPase"/>
</dbReference>
<dbReference type="GO" id="GO:0008476">
    <property type="term" value="F:protein-tyrosine sulfotransferase activity"/>
    <property type="evidence" value="ECO:0007669"/>
    <property type="project" value="InterPro"/>
</dbReference>
<sequence>MTPFFVLGSVRSGTTLLRLMLDHHPRLRCFGEFEYAIDLLDDPNTWPSGERFAEWLSTERRFVASGLSVDPSSDYPTIARGMFDAMISQSDDQPLVAGGASVHRHFQRLSRLWPDAKFVYLYRDGRDVARSCMQMGWAGNVWSGASFWEQAEQDWERFRSVLRDDQWIEVRNESLVIDTPGELARICEFLGTQYDPDMLSYADETTYSLPDPGLVHQWRKKLTRQELQLLEARIGAKLRARGYESSEVPPLTTGALTRTRLRIQNAAGKHRFRIKRYGVRLWAKELVARKLHLTAVAKSAKRETQAITVKYLK</sequence>
<dbReference type="Proteomes" id="UP000324479">
    <property type="component" value="Unassembled WGS sequence"/>
</dbReference>
<dbReference type="Gene3D" id="3.40.50.300">
    <property type="entry name" value="P-loop containing nucleotide triphosphate hydrolases"/>
    <property type="match status" value="1"/>
</dbReference>
<dbReference type="AlphaFoldDB" id="A0A5M6DLB0"/>
<gene>
    <name evidence="2" type="ORF">FYK55_04360</name>
</gene>
<dbReference type="InterPro" id="IPR026634">
    <property type="entry name" value="TPST-like"/>
</dbReference>
<comment type="caution">
    <text evidence="2">The sequence shown here is derived from an EMBL/GenBank/DDBJ whole genome shotgun (WGS) entry which is preliminary data.</text>
</comment>